<dbReference type="AlphaFoldDB" id="Q97M58"/>
<keyword evidence="2" id="KW-1185">Reference proteome</keyword>
<dbReference type="PIR" id="G96941">
    <property type="entry name" value="G96941"/>
</dbReference>
<dbReference type="KEGG" id="cac:CA_C0342"/>
<dbReference type="RefSeq" id="WP_010963664.1">
    <property type="nucleotide sequence ID" value="NC_003030.1"/>
</dbReference>
<proteinExistence type="predicted"/>
<organism evidence="1 2">
    <name type="scientific">Clostridium acetobutylicum (strain ATCC 824 / DSM 792 / JCM 1419 / IAM 19013 / LMG 5710 / NBRC 13948 / NRRL B-527 / VKM B-1787 / 2291 / W)</name>
    <dbReference type="NCBI Taxonomy" id="272562"/>
    <lineage>
        <taxon>Bacteria</taxon>
        <taxon>Bacillati</taxon>
        <taxon>Bacillota</taxon>
        <taxon>Clostridia</taxon>
        <taxon>Eubacteriales</taxon>
        <taxon>Clostridiaceae</taxon>
        <taxon>Clostridium</taxon>
    </lineage>
</organism>
<accession>Q97M58</accession>
<dbReference type="eggNOG" id="ENOG503271K">
    <property type="taxonomic scope" value="Bacteria"/>
</dbReference>
<dbReference type="Proteomes" id="UP000000814">
    <property type="component" value="Chromosome"/>
</dbReference>
<evidence type="ECO:0000313" key="1">
    <source>
        <dbReference type="EMBL" id="AAK78322.1"/>
    </source>
</evidence>
<dbReference type="STRING" id="272562.CA_C0342"/>
<evidence type="ECO:0000313" key="2">
    <source>
        <dbReference type="Proteomes" id="UP000000814"/>
    </source>
</evidence>
<dbReference type="GeneID" id="44996853"/>
<dbReference type="OrthoDB" id="1938402at2"/>
<protein>
    <submittedName>
        <fullName evidence="1">Uncharacterized protein</fullName>
    </submittedName>
</protein>
<sequence length="240" mass="27506">MSRENHYVKEIKSKTSIEGIRNSELASFEENFSKALDDEGMTKGEYINITHTNMKDLSEDTIRKIDRINQSVEMPNNDTLMSKVILENAYKNCINNGEFSDTVGNCITRAQDMQDCYSYDDYYKKLGLNYINWDGTVSVYTNPDTQALYIERFTSEDTEDYVVHSYGGTIDEDVKMAQNVLGLDARSTFKMDSPYLGTGVTKDIDGGIGKLEFMTKKEISVKYMMEQLFINLKEVVVKKY</sequence>
<dbReference type="HOGENOM" id="CLU_1154825_0_0_9"/>
<dbReference type="EMBL" id="AE001437">
    <property type="protein sequence ID" value="AAK78322.1"/>
    <property type="molecule type" value="Genomic_DNA"/>
</dbReference>
<name>Q97M58_CLOAB</name>
<gene>
    <name evidence="1" type="ordered locus">CA_C0342</name>
</gene>
<dbReference type="PATRIC" id="fig|272562.8.peg.535"/>
<reference evidence="1 2" key="1">
    <citation type="journal article" date="2001" name="J. Bacteriol.">
        <title>Genome sequence and comparative analysis of the solvent-producing bacterium Clostridium acetobutylicum.</title>
        <authorList>
            <person name="Nolling J."/>
            <person name="Breton G."/>
            <person name="Omelchenko M.V."/>
            <person name="Makarova K.S."/>
            <person name="Zeng Q."/>
            <person name="Gibson R."/>
            <person name="Lee H.M."/>
            <person name="Dubois J."/>
            <person name="Qiu D."/>
            <person name="Hitti J."/>
            <person name="Wolf Y.I."/>
            <person name="Tatusov R.L."/>
            <person name="Sabathe F."/>
            <person name="Doucette-Stamm L."/>
            <person name="Soucaille P."/>
            <person name="Daly M.J."/>
            <person name="Bennett G.N."/>
            <person name="Koonin E.V."/>
            <person name="Smith D.R."/>
        </authorList>
    </citation>
    <scope>NUCLEOTIDE SEQUENCE [LARGE SCALE GENOMIC DNA]</scope>
    <source>
        <strain evidence="2">ATCC 824 / DSM 792 / JCM 1419 / LMG 5710 / VKM B-1787</strain>
    </source>
</reference>